<name>A0A327VQW1_9BACT</name>
<dbReference type="AlphaFoldDB" id="A0A327VQW1"/>
<dbReference type="EMBL" id="QLMA01000008">
    <property type="protein sequence ID" value="RAJ76767.1"/>
    <property type="molecule type" value="Genomic_DNA"/>
</dbReference>
<gene>
    <name evidence="3" type="ORF">CLV59_108288</name>
</gene>
<feature type="region of interest" description="Disordered" evidence="1">
    <location>
        <begin position="1"/>
        <end position="22"/>
    </location>
</feature>
<dbReference type="InterPro" id="IPR029058">
    <property type="entry name" value="AB_hydrolase_fold"/>
</dbReference>
<accession>A0A327VQW1</accession>
<reference evidence="3 4" key="1">
    <citation type="submission" date="2018-06" db="EMBL/GenBank/DDBJ databases">
        <title>Genomic Encyclopedia of Archaeal and Bacterial Type Strains, Phase II (KMG-II): from individual species to whole genera.</title>
        <authorList>
            <person name="Goeker M."/>
        </authorList>
    </citation>
    <scope>NUCLEOTIDE SEQUENCE [LARGE SCALE GENOMIC DNA]</scope>
    <source>
        <strain evidence="3 4">DSM 29821</strain>
    </source>
</reference>
<comment type="caution">
    <text evidence="3">The sequence shown here is derived from an EMBL/GenBank/DDBJ whole genome shotgun (WGS) entry which is preliminary data.</text>
</comment>
<dbReference type="Gene3D" id="3.40.50.1820">
    <property type="entry name" value="alpha/beta hydrolase"/>
    <property type="match status" value="1"/>
</dbReference>
<dbReference type="GO" id="GO:0017171">
    <property type="term" value="F:serine hydrolase activity"/>
    <property type="evidence" value="ECO:0007669"/>
    <property type="project" value="TreeGrafter"/>
</dbReference>
<evidence type="ECO:0000313" key="3">
    <source>
        <dbReference type="EMBL" id="RAJ76767.1"/>
    </source>
</evidence>
<evidence type="ECO:0000313" key="4">
    <source>
        <dbReference type="Proteomes" id="UP000249819"/>
    </source>
</evidence>
<sequence length="278" mass="30622">MITTTHPTALSATPTTTDTIPAQHGYSKVNGINMYYEIYGEGQPLVLVHGGGSTIQSNFETIIPMLAQSRKIIAVELESHGRTGDRPKELTFEQDADDVAALLKNLKIEKADFLGFSNGGTTTMQIAIRHPEIVNKIILGSALCKRDGVPPPFWGFMEHATLDNMPQELKTAYLKVNPDPAGLKRMHDKDASRMVHFKDIPDEQIKSITAPTLIIIGDKDLITPEHAVYMQRLIKNSELAIIPCGHGEYLGIKISPTSDGKEAAYVVPMMEKFLNKTN</sequence>
<dbReference type="Proteomes" id="UP000249819">
    <property type="component" value="Unassembled WGS sequence"/>
</dbReference>
<dbReference type="Pfam" id="PF00561">
    <property type="entry name" value="Abhydrolase_1"/>
    <property type="match status" value="1"/>
</dbReference>
<protein>
    <submittedName>
        <fullName evidence="3">Pimeloyl-ACP methyl ester carboxylesterase</fullName>
    </submittedName>
</protein>
<proteinExistence type="predicted"/>
<keyword evidence="4" id="KW-1185">Reference proteome</keyword>
<dbReference type="PANTHER" id="PTHR46331:SF2">
    <property type="entry name" value="VALACYCLOVIR HYDROLASE"/>
    <property type="match status" value="1"/>
</dbReference>
<dbReference type="SUPFAM" id="SSF53474">
    <property type="entry name" value="alpha/beta-Hydrolases"/>
    <property type="match status" value="1"/>
</dbReference>
<dbReference type="PANTHER" id="PTHR46331">
    <property type="entry name" value="VALACYCLOVIR HYDROLASE"/>
    <property type="match status" value="1"/>
</dbReference>
<dbReference type="InterPro" id="IPR000073">
    <property type="entry name" value="AB_hydrolase_1"/>
</dbReference>
<evidence type="ECO:0000256" key="1">
    <source>
        <dbReference type="SAM" id="MobiDB-lite"/>
    </source>
</evidence>
<evidence type="ECO:0000259" key="2">
    <source>
        <dbReference type="Pfam" id="PF00561"/>
    </source>
</evidence>
<organism evidence="3 4">
    <name type="scientific">Chitinophaga dinghuensis</name>
    <dbReference type="NCBI Taxonomy" id="1539050"/>
    <lineage>
        <taxon>Bacteria</taxon>
        <taxon>Pseudomonadati</taxon>
        <taxon>Bacteroidota</taxon>
        <taxon>Chitinophagia</taxon>
        <taxon>Chitinophagales</taxon>
        <taxon>Chitinophagaceae</taxon>
        <taxon>Chitinophaga</taxon>
    </lineage>
</organism>
<feature type="domain" description="AB hydrolase-1" evidence="2">
    <location>
        <begin position="44"/>
        <end position="183"/>
    </location>
</feature>